<dbReference type="Proteomes" id="UP001150062">
    <property type="component" value="Unassembled WGS sequence"/>
</dbReference>
<dbReference type="PANTHER" id="PTHR13803:SF36">
    <property type="entry name" value="TYPE A VON WILLEBRAND FACTOR DOMAIN-CONTAINING PROTEIN"/>
    <property type="match status" value="1"/>
</dbReference>
<keyword evidence="3" id="KW-1185">Reference proteome</keyword>
<dbReference type="EMBL" id="JAOAOG010000119">
    <property type="protein sequence ID" value="KAJ6247935.1"/>
    <property type="molecule type" value="Genomic_DNA"/>
</dbReference>
<name>A0ABQ8YTR2_9EUKA</name>
<evidence type="ECO:0000313" key="3">
    <source>
        <dbReference type="Proteomes" id="UP001150062"/>
    </source>
</evidence>
<reference evidence="2" key="1">
    <citation type="submission" date="2022-08" db="EMBL/GenBank/DDBJ databases">
        <title>Novel sulfate-reducing endosymbionts in the free-living metamonad Anaeramoeba.</title>
        <authorList>
            <person name="Jerlstrom-Hultqvist J."/>
            <person name="Cepicka I."/>
            <person name="Gallot-Lavallee L."/>
            <person name="Salas-Leiva D."/>
            <person name="Curtis B.A."/>
            <person name="Zahonova K."/>
            <person name="Pipaliya S."/>
            <person name="Dacks J."/>
            <person name="Roger A.J."/>
        </authorList>
    </citation>
    <scope>NUCLEOTIDE SEQUENCE</scope>
    <source>
        <strain evidence="2">Schooner1</strain>
    </source>
</reference>
<evidence type="ECO:0000256" key="1">
    <source>
        <dbReference type="SAM" id="MobiDB-lite"/>
    </source>
</evidence>
<dbReference type="SUPFAM" id="SSF53300">
    <property type="entry name" value="vWA-like"/>
    <property type="match status" value="1"/>
</dbReference>
<accession>A0ABQ8YTR2</accession>
<protein>
    <recommendedName>
        <fullName evidence="4">VWFA domain-containing protein</fullName>
    </recommendedName>
</protein>
<proteinExistence type="predicted"/>
<gene>
    <name evidence="2" type="ORF">M0813_18031</name>
</gene>
<sequence length="719" mass="82942">MSKRVNKRVYFNFGKQRNLENNFQGRIEEKKKDQDGNNKELSEQNLFQKTNVISVLLGYLGDRVNEVQSKEKLVSCSNCEGYLNYKSKIFDYEQYLKKIEEEDQETNKLKHKNKKIESQDSDLEDEDDEDDEEEEKEEKEEKETEKEQEKEQEKENKNENKNEKKKEEEVDQEIVFLKKNDLKQSDHYWVCEYCHHSNVLKNFSKDFDQNQEMIVDYLIEEAKTTNSNQEEETITVFCIDISGSMSISTKVKDGELDLSKFGKQKQTNHSYYNYSGKSRSRSGYRNQRYTRQSQMQEQSNVQEYVTRLQCLQIAVGNQLEELSRTSPNSKVVLVTFNSEVTIQPNSVDQGIVIGKKQLEDIEKIKEIGTNYNLTQTIKKSSASLIEKLYSLKENGCTALGPGVLVSIAIASQVPGSKVVLCTDGLSNIGYGKLEDTKSQEVDQKIVSKQYDSISQYGKNSNVIIDLITLENTDCNIEQIGKLSNLTGGTIDIVKPTELSTRFTNIMSNPVVATNVSVELLFHTSLYAYDDDDRKVGSRLEKEVGNVTRDLELTFNYGVKENINQKIINLAHGKIPYQIRLNYHKLDGSTWLRTISEHLEVAENVKDALEGLDYELMNQNFMQKAGNFALRGNIEQSSRLLKEQQQFYNGIQKLPTTKENTLQENVKDFDTQSSKWEIVINQEKSNIEKNEKNLNTNTRSRRKDKIASFLYNSTKYTKKN</sequence>
<feature type="region of interest" description="Disordered" evidence="1">
    <location>
        <begin position="104"/>
        <end position="169"/>
    </location>
</feature>
<comment type="caution">
    <text evidence="2">The sequence shown here is derived from an EMBL/GenBank/DDBJ whole genome shotgun (WGS) entry which is preliminary data.</text>
</comment>
<evidence type="ECO:0008006" key="4">
    <source>
        <dbReference type="Google" id="ProtNLM"/>
    </source>
</evidence>
<evidence type="ECO:0000313" key="2">
    <source>
        <dbReference type="EMBL" id="KAJ6247935.1"/>
    </source>
</evidence>
<feature type="compositionally biased region" description="Acidic residues" evidence="1">
    <location>
        <begin position="119"/>
        <end position="138"/>
    </location>
</feature>
<dbReference type="InterPro" id="IPR036465">
    <property type="entry name" value="vWFA_dom_sf"/>
</dbReference>
<organism evidence="2 3">
    <name type="scientific">Anaeramoeba flamelloides</name>
    <dbReference type="NCBI Taxonomy" id="1746091"/>
    <lineage>
        <taxon>Eukaryota</taxon>
        <taxon>Metamonada</taxon>
        <taxon>Anaeramoebidae</taxon>
        <taxon>Anaeramoeba</taxon>
    </lineage>
</organism>
<feature type="compositionally biased region" description="Basic and acidic residues" evidence="1">
    <location>
        <begin position="139"/>
        <end position="168"/>
    </location>
</feature>
<dbReference type="PANTHER" id="PTHR13803">
    <property type="entry name" value="SEC24-RELATED PROTEIN"/>
    <property type="match status" value="1"/>
</dbReference>
<dbReference type="InterPro" id="IPR050550">
    <property type="entry name" value="SEC23_SEC24_subfamily"/>
</dbReference>
<dbReference type="Gene3D" id="3.40.50.410">
    <property type="entry name" value="von Willebrand factor, type A domain"/>
    <property type="match status" value="1"/>
</dbReference>